<dbReference type="InterPro" id="IPR036603">
    <property type="entry name" value="RBP11-like"/>
</dbReference>
<dbReference type="Pfam" id="PF01000">
    <property type="entry name" value="RNA_pol_A_bac"/>
    <property type="match status" value="1"/>
</dbReference>
<dbReference type="FunCoup" id="A0A163M6S9">
    <property type="interactions" value="491"/>
</dbReference>
<dbReference type="HAMAP" id="MF_00320">
    <property type="entry name" value="RNApol_arch_Rpo3"/>
    <property type="match status" value="1"/>
</dbReference>
<dbReference type="GO" id="GO:0055029">
    <property type="term" value="C:nuclear DNA-directed RNA polymerase complex"/>
    <property type="evidence" value="ECO:0007669"/>
    <property type="project" value="UniProtKB-ARBA"/>
</dbReference>
<gene>
    <name evidence="8" type="primary">ABSGL_07588.1 scaffold 8890</name>
</gene>
<proteinExistence type="inferred from homology"/>
<dbReference type="OMA" id="MFPEVVF"/>
<keyword evidence="9" id="KW-1185">Reference proteome</keyword>
<dbReference type="SUPFAM" id="SSF55257">
    <property type="entry name" value="RBP11-like subunits of RNA polymerase"/>
    <property type="match status" value="1"/>
</dbReference>
<evidence type="ECO:0000259" key="7">
    <source>
        <dbReference type="SMART" id="SM00662"/>
    </source>
</evidence>
<evidence type="ECO:0000256" key="4">
    <source>
        <dbReference type="ARBA" id="ARBA00023163"/>
    </source>
</evidence>
<keyword evidence="4" id="KW-0804">Transcription</keyword>
<dbReference type="InterPro" id="IPR011263">
    <property type="entry name" value="DNA-dir_RNA_pol_RpoA/D/Rpb3"/>
</dbReference>
<dbReference type="Gene3D" id="3.30.1360.10">
    <property type="entry name" value="RNA polymerase, RBP11-like subunit"/>
    <property type="match status" value="1"/>
</dbReference>
<dbReference type="Proteomes" id="UP000078561">
    <property type="component" value="Unassembled WGS sequence"/>
</dbReference>
<evidence type="ECO:0000313" key="8">
    <source>
        <dbReference type="EMBL" id="SAM01839.1"/>
    </source>
</evidence>
<dbReference type="AlphaFoldDB" id="A0A163M6S9"/>
<dbReference type="CDD" id="cd07032">
    <property type="entry name" value="RNAP_I_II_AC40"/>
    <property type="match status" value="1"/>
</dbReference>
<evidence type="ECO:0000313" key="9">
    <source>
        <dbReference type="Proteomes" id="UP000078561"/>
    </source>
</evidence>
<dbReference type="Pfam" id="PF01193">
    <property type="entry name" value="RNA_pol_L"/>
    <property type="match status" value="1"/>
</dbReference>
<dbReference type="InParanoid" id="A0A163M6S9"/>
<dbReference type="EMBL" id="LT553587">
    <property type="protein sequence ID" value="SAM01839.1"/>
    <property type="molecule type" value="Genomic_DNA"/>
</dbReference>
<evidence type="ECO:0000256" key="1">
    <source>
        <dbReference type="ARBA" id="ARBA00004123"/>
    </source>
</evidence>
<keyword evidence="5" id="KW-0539">Nucleus</keyword>
<dbReference type="GO" id="GO:0003899">
    <property type="term" value="F:DNA-directed RNA polymerase activity"/>
    <property type="evidence" value="ECO:0007669"/>
    <property type="project" value="InterPro"/>
</dbReference>
<dbReference type="GO" id="GO:0005666">
    <property type="term" value="C:RNA polymerase III complex"/>
    <property type="evidence" value="ECO:0007669"/>
    <property type="project" value="TreeGrafter"/>
</dbReference>
<dbReference type="GO" id="GO:0005736">
    <property type="term" value="C:RNA polymerase I complex"/>
    <property type="evidence" value="ECO:0007669"/>
    <property type="project" value="TreeGrafter"/>
</dbReference>
<dbReference type="InterPro" id="IPR033901">
    <property type="entry name" value="RNAPI/III_AC40"/>
</dbReference>
<dbReference type="InterPro" id="IPR022842">
    <property type="entry name" value="RNAP_Rpo3/Rpb3/RPAC1"/>
</dbReference>
<dbReference type="InterPro" id="IPR050518">
    <property type="entry name" value="Rpo3/RPB3_RNA_Pol_subunit"/>
</dbReference>
<evidence type="ECO:0000256" key="6">
    <source>
        <dbReference type="ARBA" id="ARBA00025804"/>
    </source>
</evidence>
<evidence type="ECO:0000256" key="3">
    <source>
        <dbReference type="ARBA" id="ARBA00022478"/>
    </source>
</evidence>
<dbReference type="PANTHER" id="PTHR11800">
    <property type="entry name" value="DNA-DIRECTED RNA POLYMERASE"/>
    <property type="match status" value="1"/>
</dbReference>
<dbReference type="InterPro" id="IPR011262">
    <property type="entry name" value="DNA-dir_RNA_pol_insert"/>
</dbReference>
<evidence type="ECO:0000256" key="5">
    <source>
        <dbReference type="ARBA" id="ARBA00023242"/>
    </source>
</evidence>
<comment type="subcellular location">
    <subcellularLocation>
        <location evidence="1">Nucleus</location>
    </subcellularLocation>
</comment>
<dbReference type="STRING" id="4829.A0A163M6S9"/>
<name>A0A163M6S9_ABSGL</name>
<organism evidence="8">
    <name type="scientific">Absidia glauca</name>
    <name type="common">Pin mould</name>
    <dbReference type="NCBI Taxonomy" id="4829"/>
    <lineage>
        <taxon>Eukaryota</taxon>
        <taxon>Fungi</taxon>
        <taxon>Fungi incertae sedis</taxon>
        <taxon>Mucoromycota</taxon>
        <taxon>Mucoromycotina</taxon>
        <taxon>Mucoromycetes</taxon>
        <taxon>Mucorales</taxon>
        <taxon>Cunninghamellaceae</taxon>
        <taxon>Absidia</taxon>
    </lineage>
</organism>
<dbReference type="OrthoDB" id="270173at2759"/>
<keyword evidence="3" id="KW-0240">DNA-directed RNA polymerase</keyword>
<reference evidence="8" key="1">
    <citation type="submission" date="2016-04" db="EMBL/GenBank/DDBJ databases">
        <authorList>
            <person name="Evans L.H."/>
            <person name="Alamgir A."/>
            <person name="Owens N."/>
            <person name="Weber N.D."/>
            <person name="Virtaneva K."/>
            <person name="Barbian K."/>
            <person name="Babar A."/>
            <person name="Rosenke K."/>
        </authorList>
    </citation>
    <scope>NUCLEOTIDE SEQUENCE [LARGE SCALE GENOMIC DNA]</scope>
    <source>
        <strain evidence="8">CBS 101.48</strain>
    </source>
</reference>
<dbReference type="GO" id="GO:0006351">
    <property type="term" value="P:DNA-templated transcription"/>
    <property type="evidence" value="ECO:0007669"/>
    <property type="project" value="InterPro"/>
</dbReference>
<feature type="domain" description="DNA-directed RNA polymerase RpoA/D/Rpb3-type" evidence="7">
    <location>
        <begin position="63"/>
        <end position="344"/>
    </location>
</feature>
<dbReference type="SUPFAM" id="SSF56553">
    <property type="entry name" value="Insert subdomain of RNA polymerase alpha subunit"/>
    <property type="match status" value="1"/>
</dbReference>
<dbReference type="SMART" id="SM00662">
    <property type="entry name" value="RPOLD"/>
    <property type="match status" value="1"/>
</dbReference>
<evidence type="ECO:0000256" key="2">
    <source>
        <dbReference type="ARBA" id="ARBA00022083"/>
    </source>
</evidence>
<comment type="similarity">
    <text evidence="6">Belongs to the archaeal Rpo3/eukaryotic RPB3 RNA polymerase subunit family.</text>
</comment>
<dbReference type="GO" id="GO:0046983">
    <property type="term" value="F:protein dimerization activity"/>
    <property type="evidence" value="ECO:0007669"/>
    <property type="project" value="InterPro"/>
</dbReference>
<dbReference type="NCBIfam" id="NF001988">
    <property type="entry name" value="PRK00783.1"/>
    <property type="match status" value="1"/>
</dbReference>
<accession>A0A163M6S9</accession>
<dbReference type="Gene3D" id="2.170.120.12">
    <property type="entry name" value="DNA-directed RNA polymerase, insert domain"/>
    <property type="match status" value="1"/>
</dbReference>
<sequence length="352" mass="40161">MATQPLSDYAEQQRARVLCVSDRLANLAVSDDPQHYPRSTTTWSLEDFKKDFKVKINRLTKHRIEFDLIGVDVSVANALRRIMIDEIPTIAIERVYVMNNTSVIQDDALVQRLALIPIKACPASFGYKTDHKGNPSELNTVFFKLKKECQRNPEAVDQETNPYELYINSHVYSGDLVWEPWGNQGERFVDDPIRPVQDDILIAKLRPGQEIDMEIHCTKGLGKDHAKWSPVATASYRLLPEINILQPIKGDDAIKFKNCFPEGVVALVKDDDEETMAKIVNPRKDTVVNKEVLRHKEFDNKVQLTRVYDHFIFNVESTGIIPPEEIFPLAVSILFQKVGIIQSNLEKLIISH</sequence>
<dbReference type="FunFam" id="2.170.120.12:FF:000003">
    <property type="entry name" value="Dna-directed rna polymerases i and iii subunit"/>
    <property type="match status" value="1"/>
</dbReference>
<dbReference type="PANTHER" id="PTHR11800:SF13">
    <property type="entry name" value="DNA-DIRECTED RNA POLYMERASES I AND III SUBUNIT RPAC1"/>
    <property type="match status" value="1"/>
</dbReference>
<protein>
    <recommendedName>
        <fullName evidence="2">DNA-directed RNA polymerases I and III subunit RPAC1</fullName>
    </recommendedName>
</protein>
<dbReference type="InterPro" id="IPR036643">
    <property type="entry name" value="RNApol_insert_sf"/>
</dbReference>